<comment type="caution">
    <text evidence="1">The sequence shown here is derived from an EMBL/GenBank/DDBJ whole genome shotgun (WGS) entry which is preliminary data.</text>
</comment>
<gene>
    <name evidence="1" type="ORF">G2W53_039843</name>
</gene>
<evidence type="ECO:0000313" key="1">
    <source>
        <dbReference type="EMBL" id="KAF7807682.1"/>
    </source>
</evidence>
<dbReference type="EMBL" id="JAAIUW010000012">
    <property type="protein sequence ID" value="KAF7807682.1"/>
    <property type="molecule type" value="Genomic_DNA"/>
</dbReference>
<name>A0A834W342_9FABA</name>
<dbReference type="AlphaFoldDB" id="A0A834W342"/>
<reference evidence="1" key="1">
    <citation type="submission" date="2020-09" db="EMBL/GenBank/DDBJ databases">
        <title>Genome-Enabled Discovery of Anthraquinone Biosynthesis in Senna tora.</title>
        <authorList>
            <person name="Kang S.-H."/>
            <person name="Pandey R.P."/>
            <person name="Lee C.-M."/>
            <person name="Sim J.-S."/>
            <person name="Jeong J.-T."/>
            <person name="Choi B.-S."/>
            <person name="Jung M."/>
            <person name="Ginzburg D."/>
            <person name="Zhao K."/>
            <person name="Won S.Y."/>
            <person name="Oh T.-J."/>
            <person name="Yu Y."/>
            <person name="Kim N.-H."/>
            <person name="Lee O.R."/>
            <person name="Lee T.-H."/>
            <person name="Bashyal P."/>
            <person name="Kim T.-S."/>
            <person name="Lee W.-H."/>
            <person name="Kawkins C."/>
            <person name="Kim C.-K."/>
            <person name="Kim J.S."/>
            <person name="Ahn B.O."/>
            <person name="Rhee S.Y."/>
            <person name="Sohng J.K."/>
        </authorList>
    </citation>
    <scope>NUCLEOTIDE SEQUENCE</scope>
    <source>
        <tissue evidence="1">Leaf</tissue>
    </source>
</reference>
<dbReference type="Proteomes" id="UP000634136">
    <property type="component" value="Unassembled WGS sequence"/>
</dbReference>
<keyword evidence="2" id="KW-1185">Reference proteome</keyword>
<organism evidence="1 2">
    <name type="scientific">Senna tora</name>
    <dbReference type="NCBI Taxonomy" id="362788"/>
    <lineage>
        <taxon>Eukaryota</taxon>
        <taxon>Viridiplantae</taxon>
        <taxon>Streptophyta</taxon>
        <taxon>Embryophyta</taxon>
        <taxon>Tracheophyta</taxon>
        <taxon>Spermatophyta</taxon>
        <taxon>Magnoliopsida</taxon>
        <taxon>eudicotyledons</taxon>
        <taxon>Gunneridae</taxon>
        <taxon>Pentapetalae</taxon>
        <taxon>rosids</taxon>
        <taxon>fabids</taxon>
        <taxon>Fabales</taxon>
        <taxon>Fabaceae</taxon>
        <taxon>Caesalpinioideae</taxon>
        <taxon>Cassia clade</taxon>
        <taxon>Senna</taxon>
    </lineage>
</organism>
<evidence type="ECO:0000313" key="2">
    <source>
        <dbReference type="Proteomes" id="UP000634136"/>
    </source>
</evidence>
<accession>A0A834W342</accession>
<sequence>MWRTEPWVKFVFMEEWKRDGKLQWRDLNMMSAWELDGGGGEMKSQQWKSECRE</sequence>
<protein>
    <submittedName>
        <fullName evidence="1">Uncharacterized protein</fullName>
    </submittedName>
</protein>
<proteinExistence type="predicted"/>